<dbReference type="EMBL" id="CAXIEN010000375">
    <property type="protein sequence ID" value="CAL1295619.1"/>
    <property type="molecule type" value="Genomic_DNA"/>
</dbReference>
<dbReference type="Pfam" id="PF15238">
    <property type="entry name" value="TEADIR3"/>
    <property type="match status" value="1"/>
</dbReference>
<name>A0AAV2BJ09_9ARAC</name>
<dbReference type="Proteomes" id="UP001497382">
    <property type="component" value="Unassembled WGS sequence"/>
</dbReference>
<keyword evidence="3" id="KW-1185">Reference proteome</keyword>
<dbReference type="AlphaFoldDB" id="A0AAV2BJ09"/>
<protein>
    <submittedName>
        <fullName evidence="2">Uncharacterized protein</fullName>
    </submittedName>
</protein>
<gene>
    <name evidence="2" type="ORF">LARSCL_LOCUS19368</name>
</gene>
<feature type="region of interest" description="Disordered" evidence="1">
    <location>
        <begin position="65"/>
        <end position="86"/>
    </location>
</feature>
<evidence type="ECO:0000256" key="1">
    <source>
        <dbReference type="SAM" id="MobiDB-lite"/>
    </source>
</evidence>
<accession>A0AAV2BJ09</accession>
<dbReference type="InterPro" id="IPR053819">
    <property type="entry name" value="TEADIR3_omega_loop"/>
</dbReference>
<evidence type="ECO:0000313" key="2">
    <source>
        <dbReference type="EMBL" id="CAL1295619.1"/>
    </source>
</evidence>
<evidence type="ECO:0000313" key="3">
    <source>
        <dbReference type="Proteomes" id="UP001497382"/>
    </source>
</evidence>
<sequence length="202" mass="22911">MNEGCGYNKNSLVFYLVTTMSSPSMDVCETKEIAEDKDIDPKPTVPLRQRRFPASFWQEPSIVPTTSTQDVPHQMTSPSPSQTFPMHPWTMTTSTSGPSTFLPQRLSVPNNFALVQYPSPMWIRSPVNFCSCPVCLNYSYVIPRFPDVYSGLRYRPALNMAHCSRSNCSDQSCKLCSASNSWHPERIRQARLRSARYNALLD</sequence>
<organism evidence="2 3">
    <name type="scientific">Larinioides sclopetarius</name>
    <dbReference type="NCBI Taxonomy" id="280406"/>
    <lineage>
        <taxon>Eukaryota</taxon>
        <taxon>Metazoa</taxon>
        <taxon>Ecdysozoa</taxon>
        <taxon>Arthropoda</taxon>
        <taxon>Chelicerata</taxon>
        <taxon>Arachnida</taxon>
        <taxon>Araneae</taxon>
        <taxon>Araneomorphae</taxon>
        <taxon>Entelegynae</taxon>
        <taxon>Araneoidea</taxon>
        <taxon>Araneidae</taxon>
        <taxon>Larinioides</taxon>
    </lineage>
</organism>
<comment type="caution">
    <text evidence="2">The sequence shown here is derived from an EMBL/GenBank/DDBJ whole genome shotgun (WGS) entry which is preliminary data.</text>
</comment>
<proteinExistence type="predicted"/>
<reference evidence="2 3" key="1">
    <citation type="submission" date="2024-04" db="EMBL/GenBank/DDBJ databases">
        <authorList>
            <person name="Rising A."/>
            <person name="Reimegard J."/>
            <person name="Sonavane S."/>
            <person name="Akerstrom W."/>
            <person name="Nylinder S."/>
            <person name="Hedman E."/>
            <person name="Kallberg Y."/>
        </authorList>
    </citation>
    <scope>NUCLEOTIDE SEQUENCE [LARGE SCALE GENOMIC DNA]</scope>
</reference>